<dbReference type="SUPFAM" id="SSF49303">
    <property type="entry name" value="beta-Galactosidase/glucuronidase domain"/>
    <property type="match status" value="2"/>
</dbReference>
<feature type="chain" id="PRO_5022683040" description="Beta-galactosidase" evidence="11">
    <location>
        <begin position="29"/>
        <end position="1038"/>
    </location>
</feature>
<comment type="cofactor">
    <cofactor evidence="2">
        <name>Ca(2+)</name>
        <dbReference type="ChEBI" id="CHEBI:29108"/>
    </cofactor>
</comment>
<evidence type="ECO:0000259" key="12">
    <source>
        <dbReference type="SMART" id="SM01038"/>
    </source>
</evidence>
<dbReference type="InterPro" id="IPR032312">
    <property type="entry name" value="LacZ_4"/>
</dbReference>
<dbReference type="PRINTS" id="PR00132">
    <property type="entry name" value="GLHYDRLASE2"/>
</dbReference>
<dbReference type="InterPro" id="IPR036156">
    <property type="entry name" value="Beta-gal/glucu_dom_sf"/>
</dbReference>
<dbReference type="Pfam" id="PF02837">
    <property type="entry name" value="Glyco_hydro_2_N"/>
    <property type="match status" value="1"/>
</dbReference>
<evidence type="ECO:0000256" key="9">
    <source>
        <dbReference type="ARBA" id="ARBA00032230"/>
    </source>
</evidence>
<dbReference type="InterPro" id="IPR023232">
    <property type="entry name" value="Glyco_hydro_2_AS"/>
</dbReference>
<dbReference type="Gene3D" id="2.70.98.10">
    <property type="match status" value="1"/>
</dbReference>
<dbReference type="InterPro" id="IPR006102">
    <property type="entry name" value="Ig-like_GH2"/>
</dbReference>
<evidence type="ECO:0000256" key="3">
    <source>
        <dbReference type="ARBA" id="ARBA00007401"/>
    </source>
</evidence>
<dbReference type="InterPro" id="IPR006104">
    <property type="entry name" value="Glyco_hydro_2_N"/>
</dbReference>
<reference evidence="13 14" key="2">
    <citation type="submission" date="2019-07" db="EMBL/GenBank/DDBJ databases">
        <title>Seonamhaeicola sp. W255 draft genome.</title>
        <authorList>
            <person name="Zhang X.-Y."/>
            <person name="Zhang R."/>
            <person name="Zhong Y.-L."/>
            <person name="Du Z.-J."/>
        </authorList>
    </citation>
    <scope>NUCLEOTIDE SEQUENCE [LARGE SCALE GENOMIC DNA]</scope>
    <source>
        <strain evidence="13 14">W255</strain>
    </source>
</reference>
<dbReference type="InterPro" id="IPR023230">
    <property type="entry name" value="Glyco_hydro_2_CS"/>
</dbReference>
<evidence type="ECO:0000313" key="14">
    <source>
        <dbReference type="Proteomes" id="UP000295814"/>
    </source>
</evidence>
<dbReference type="RefSeq" id="WP_133354618.1">
    <property type="nucleotide sequence ID" value="NZ_SMZJ02000001.1"/>
</dbReference>
<dbReference type="Pfam" id="PF00703">
    <property type="entry name" value="Glyco_hydro_2"/>
    <property type="match status" value="1"/>
</dbReference>
<evidence type="ECO:0000256" key="6">
    <source>
        <dbReference type="ARBA" id="ARBA00022801"/>
    </source>
</evidence>
<dbReference type="InterPro" id="IPR014718">
    <property type="entry name" value="GH-type_carb-bd"/>
</dbReference>
<dbReference type="PROSITE" id="PS00608">
    <property type="entry name" value="GLYCOSYL_HYDROL_F2_2"/>
    <property type="match status" value="1"/>
</dbReference>
<dbReference type="Gene3D" id="2.60.40.10">
    <property type="entry name" value="Immunoglobulins"/>
    <property type="match status" value="2"/>
</dbReference>
<name>A0A562YII5_9FLAO</name>
<dbReference type="PANTHER" id="PTHR46323">
    <property type="entry name" value="BETA-GALACTOSIDASE"/>
    <property type="match status" value="1"/>
</dbReference>
<keyword evidence="11" id="KW-0732">Signal</keyword>
<comment type="similarity">
    <text evidence="3 10">Belongs to the glycosyl hydrolase 2 family.</text>
</comment>
<dbReference type="SUPFAM" id="SSF74650">
    <property type="entry name" value="Galactose mutarotase-like"/>
    <property type="match status" value="1"/>
</dbReference>
<sequence>MKYQYIKVILRKVGFAIGVLQIIGSANAQSNDWENQHVTQINKEKPSATLFYDDSSDDVTSLNGIWDFAYYDDVSQVPANAKPEKWNKIEVPAAWEMQGYGTPIYTNQIYPFDKNPPFIAGINGNPVGIYQTEFEVGELKDKNVYVYFGSVASSFYLWINDQKVGYSQDSWSPATFYISSYLKKGKNTLRMQVFRWSDGSYLEDQDGWRMSGIFRDVFLVEKEAVHIRDYFVKTDLVGDGAKLNLQIDLSNKFEKKLKKYSLHISVKDNNGKVLTDQEVDADVVVNVSTDFASITPWSNEAPNLYGLEIQLKKGDELIDELQTKIGFRDIAISNKHELLLNGNPFIIKGVNVVEHDPIYGKYITKERMEQTVKMMKQYNINTIRTAHYPASPYLYKLCDEYGILVIDEANVESQGMKYEEASLAKDSKWEKAHVERLEAMMHRDKNHPCVILWSFGNEAGNGVNMEAMQRAAKALDTSRPTHYHIIDGGVSYDTYGGGIIKFGKYDFFGRYQSVDDLIHLGTEGTDLPYLLNEFAHSMGNSTGNLQEYVDVFEKYPNLIGGCIWDWSDQGVTKGTDGTYGVKINDVEQAHQKCRMPGQDYYWAYGGSFGDSPNSGSFCINGLVLPDQTPTSKTEEVKKAYQEIAFDLKDFTKGTIEINNKYHVTNLQDFDFEWSLLKNGKKLTGAPFSLSLKGLSSTKINLPQWQAVDNTNDEYVLQLSAKLKESTLWAEKGYEIAFEEWVMTPQEQKEMLLSAEGEVAVEEQGDQLVIKASEHTFIFDKESGNLHKALKNDKVIISDGMALSFYRAPVDNDRSFRKDWNNFRPDSLQCSVESFEFEVLEGKAEITIVKTHASLNQSSGIKTREVFSIANNGLVSATLNVDFFGKELPASLPRIGYTAKIPKAYNQAEWYGKGPGSSYSDRKTGMRMGVYNTTIEDLFTNYIKPQANGNRSEVRWVEVKGQDTQLHISSNKPINFSLQKYDAHQLAKARFSYQLKENPYHILNIDFEQGPVGNGSCGPQPLKEYMVKPEAKAYQLKIK</sequence>
<evidence type="ECO:0000256" key="7">
    <source>
        <dbReference type="ARBA" id="ARBA00022837"/>
    </source>
</evidence>
<comment type="catalytic activity">
    <reaction evidence="1 10">
        <text>Hydrolysis of terminal non-reducing beta-D-galactose residues in beta-D-galactosides.</text>
        <dbReference type="EC" id="3.2.1.23"/>
    </reaction>
</comment>
<keyword evidence="8 10" id="KW-0326">Glycosidase</keyword>
<dbReference type="SMART" id="SM01038">
    <property type="entry name" value="Bgal_small_N"/>
    <property type="match status" value="1"/>
</dbReference>
<dbReference type="PANTHER" id="PTHR46323:SF2">
    <property type="entry name" value="BETA-GALACTOSIDASE"/>
    <property type="match status" value="1"/>
</dbReference>
<dbReference type="InterPro" id="IPR004199">
    <property type="entry name" value="B-gal_small/dom_5"/>
</dbReference>
<dbReference type="SUPFAM" id="SSF49785">
    <property type="entry name" value="Galactose-binding domain-like"/>
    <property type="match status" value="1"/>
</dbReference>
<dbReference type="AlphaFoldDB" id="A0A562YII5"/>
<dbReference type="PROSITE" id="PS00719">
    <property type="entry name" value="GLYCOSYL_HYDROL_F2_1"/>
    <property type="match status" value="1"/>
</dbReference>
<dbReference type="InterPro" id="IPR011013">
    <property type="entry name" value="Gal_mutarotase_sf_dom"/>
</dbReference>
<keyword evidence="14" id="KW-1185">Reference proteome</keyword>
<evidence type="ECO:0000313" key="13">
    <source>
        <dbReference type="EMBL" id="TWO34541.1"/>
    </source>
</evidence>
<dbReference type="Gene3D" id="3.20.20.80">
    <property type="entry name" value="Glycosidases"/>
    <property type="match status" value="1"/>
</dbReference>
<dbReference type="Gene3D" id="2.60.120.260">
    <property type="entry name" value="Galactose-binding domain-like"/>
    <property type="match status" value="1"/>
</dbReference>
<dbReference type="OrthoDB" id="9801077at2"/>
<evidence type="ECO:0000256" key="11">
    <source>
        <dbReference type="SAM" id="SignalP"/>
    </source>
</evidence>
<keyword evidence="7" id="KW-0106">Calcium</keyword>
<evidence type="ECO:0000256" key="10">
    <source>
        <dbReference type="RuleBase" id="RU361154"/>
    </source>
</evidence>
<dbReference type="InterPro" id="IPR050347">
    <property type="entry name" value="Bact_Beta-galactosidase"/>
</dbReference>
<comment type="caution">
    <text evidence="13">The sequence shown here is derived from an EMBL/GenBank/DDBJ whole genome shotgun (WGS) entry which is preliminary data.</text>
</comment>
<dbReference type="GO" id="GO:0009341">
    <property type="term" value="C:beta-galactosidase complex"/>
    <property type="evidence" value="ECO:0007669"/>
    <property type="project" value="InterPro"/>
</dbReference>
<proteinExistence type="inferred from homology"/>
<dbReference type="Pfam" id="PF02929">
    <property type="entry name" value="Bgal_small_N"/>
    <property type="match status" value="1"/>
</dbReference>
<dbReference type="InterPro" id="IPR006103">
    <property type="entry name" value="Glyco_hydro_2_cat"/>
</dbReference>
<dbReference type="InterPro" id="IPR008979">
    <property type="entry name" value="Galactose-bd-like_sf"/>
</dbReference>
<gene>
    <name evidence="13" type="ORF">E1J38_001415</name>
</gene>
<evidence type="ECO:0000256" key="4">
    <source>
        <dbReference type="ARBA" id="ARBA00011245"/>
    </source>
</evidence>
<feature type="signal peptide" evidence="11">
    <location>
        <begin position="1"/>
        <end position="28"/>
    </location>
</feature>
<evidence type="ECO:0000256" key="5">
    <source>
        <dbReference type="ARBA" id="ARBA00012756"/>
    </source>
</evidence>
<organism evidence="13 14">
    <name type="scientific">Seonamhaeicola sediminis</name>
    <dbReference type="NCBI Taxonomy" id="2528206"/>
    <lineage>
        <taxon>Bacteria</taxon>
        <taxon>Pseudomonadati</taxon>
        <taxon>Bacteroidota</taxon>
        <taxon>Flavobacteriia</taxon>
        <taxon>Flavobacteriales</taxon>
        <taxon>Flavobacteriaceae</taxon>
    </lineage>
</organism>
<comment type="subunit">
    <text evidence="4">Monomer.</text>
</comment>
<dbReference type="GO" id="GO:0005990">
    <property type="term" value="P:lactose catabolic process"/>
    <property type="evidence" value="ECO:0007669"/>
    <property type="project" value="TreeGrafter"/>
</dbReference>
<protein>
    <recommendedName>
        <fullName evidence="5 10">Beta-galactosidase</fullName>
        <ecNumber evidence="5 10">3.2.1.23</ecNumber>
    </recommendedName>
    <alternativeName>
        <fullName evidence="9 10">Lactase</fullName>
    </alternativeName>
</protein>
<evidence type="ECO:0000256" key="2">
    <source>
        <dbReference type="ARBA" id="ARBA00001913"/>
    </source>
</evidence>
<dbReference type="InterPro" id="IPR013783">
    <property type="entry name" value="Ig-like_fold"/>
</dbReference>
<dbReference type="EC" id="3.2.1.23" evidence="5 10"/>
<dbReference type="InterPro" id="IPR006101">
    <property type="entry name" value="Glyco_hydro_2"/>
</dbReference>
<dbReference type="Pfam" id="PF02836">
    <property type="entry name" value="Glyco_hydro_2_C"/>
    <property type="match status" value="1"/>
</dbReference>
<dbReference type="EMBL" id="SMZJ02000001">
    <property type="protein sequence ID" value="TWO34541.1"/>
    <property type="molecule type" value="Genomic_DNA"/>
</dbReference>
<reference evidence="13 14" key="1">
    <citation type="submission" date="2019-03" db="EMBL/GenBank/DDBJ databases">
        <authorList>
            <person name="Zhong Y.L."/>
        </authorList>
    </citation>
    <scope>NUCLEOTIDE SEQUENCE [LARGE SCALE GENOMIC DNA]</scope>
    <source>
        <strain evidence="13 14">W255</strain>
    </source>
</reference>
<dbReference type="InterPro" id="IPR017853">
    <property type="entry name" value="GH"/>
</dbReference>
<dbReference type="GO" id="GO:0030246">
    <property type="term" value="F:carbohydrate binding"/>
    <property type="evidence" value="ECO:0007669"/>
    <property type="project" value="InterPro"/>
</dbReference>
<dbReference type="Proteomes" id="UP000295814">
    <property type="component" value="Unassembled WGS sequence"/>
</dbReference>
<evidence type="ECO:0000256" key="8">
    <source>
        <dbReference type="ARBA" id="ARBA00023295"/>
    </source>
</evidence>
<accession>A0A562YII5</accession>
<keyword evidence="6 10" id="KW-0378">Hydrolase</keyword>
<dbReference type="SUPFAM" id="SSF51445">
    <property type="entry name" value="(Trans)glycosidases"/>
    <property type="match status" value="1"/>
</dbReference>
<feature type="domain" description="Beta galactosidase small chain/" evidence="12">
    <location>
        <begin position="768"/>
        <end position="1038"/>
    </location>
</feature>
<evidence type="ECO:0000256" key="1">
    <source>
        <dbReference type="ARBA" id="ARBA00001412"/>
    </source>
</evidence>
<dbReference type="GO" id="GO:0004565">
    <property type="term" value="F:beta-galactosidase activity"/>
    <property type="evidence" value="ECO:0007669"/>
    <property type="project" value="UniProtKB-EC"/>
</dbReference>
<dbReference type="Pfam" id="PF16353">
    <property type="entry name" value="LacZ_4"/>
    <property type="match status" value="1"/>
</dbReference>